<feature type="binding site" evidence="14">
    <location>
        <position position="313"/>
    </location>
    <ligand>
        <name>ATP</name>
        <dbReference type="ChEBI" id="CHEBI:30616"/>
    </ligand>
</feature>
<dbReference type="GO" id="GO:0004675">
    <property type="term" value="F:transmembrane receptor protein serine/threonine kinase activity"/>
    <property type="evidence" value="ECO:0007669"/>
    <property type="project" value="UniProtKB-EC"/>
</dbReference>
<dbReference type="GO" id="GO:0006950">
    <property type="term" value="P:response to stress"/>
    <property type="evidence" value="ECO:0007669"/>
    <property type="project" value="UniProtKB-ARBA"/>
</dbReference>
<protein>
    <recommendedName>
        <fullName evidence="3">receptor protein serine/threonine kinase</fullName>
        <ecNumber evidence="3">2.7.11.30</ecNumber>
    </recommendedName>
</protein>
<dbReference type="PROSITE" id="PS00107">
    <property type="entry name" value="PROTEIN_KINASE_ATP"/>
    <property type="match status" value="1"/>
</dbReference>
<dbReference type="AlphaFoldDB" id="A0AAE9EYV0"/>
<evidence type="ECO:0000256" key="10">
    <source>
        <dbReference type="ARBA" id="ARBA00022840"/>
    </source>
</evidence>
<keyword evidence="22" id="KW-1185">Reference proteome</keyword>
<feature type="chain" id="PRO_5044707192" description="receptor protein serine/threonine kinase" evidence="17">
    <location>
        <begin position="19"/>
        <end position="667"/>
    </location>
</feature>
<dbReference type="PROSITE" id="PS00108">
    <property type="entry name" value="PROTEIN_KINASE_ST"/>
    <property type="match status" value="1"/>
</dbReference>
<accession>A0AAE9EYV0</accession>
<dbReference type="InterPro" id="IPR000333">
    <property type="entry name" value="TGFB_receptor"/>
</dbReference>
<dbReference type="Proteomes" id="UP000827892">
    <property type="component" value="Chromosome IV"/>
</dbReference>
<keyword evidence="13" id="KW-0675">Receptor</keyword>
<reference evidence="19 21" key="2">
    <citation type="submission" date="2022-05" db="EMBL/GenBank/DDBJ databases">
        <title>Chromosome-level reference genomes for two strains of Caenorhabditis briggsae: an improved platform for comparative genomics.</title>
        <authorList>
            <person name="Stevens L."/>
            <person name="Andersen E.C."/>
        </authorList>
    </citation>
    <scope>NUCLEOTIDE SEQUENCE [LARGE SCALE GENOMIC DNA]</scope>
    <source>
        <strain evidence="19">QX1410_ONT</strain>
        <tissue evidence="19">Whole-organism</tissue>
    </source>
</reference>
<dbReference type="Pfam" id="PF07714">
    <property type="entry name" value="PK_Tyr_Ser-Thr"/>
    <property type="match status" value="1"/>
</dbReference>
<dbReference type="InterPro" id="IPR011009">
    <property type="entry name" value="Kinase-like_dom_sf"/>
</dbReference>
<evidence type="ECO:0000256" key="8">
    <source>
        <dbReference type="ARBA" id="ARBA00022741"/>
    </source>
</evidence>
<evidence type="ECO:0000256" key="6">
    <source>
        <dbReference type="ARBA" id="ARBA00022692"/>
    </source>
</evidence>
<dbReference type="PANTHER" id="PTHR23255">
    <property type="entry name" value="TRANSFORMING GROWTH FACTOR-BETA RECEPTOR TYPE I AND II"/>
    <property type="match status" value="1"/>
</dbReference>
<dbReference type="Proteomes" id="UP000829354">
    <property type="component" value="Chromosome IV"/>
</dbReference>
<dbReference type="Gene3D" id="3.30.200.20">
    <property type="entry name" value="Phosphorylase Kinase, domain 1"/>
    <property type="match status" value="1"/>
</dbReference>
<evidence type="ECO:0000256" key="5">
    <source>
        <dbReference type="ARBA" id="ARBA00022679"/>
    </source>
</evidence>
<keyword evidence="12 16" id="KW-0472">Membrane</keyword>
<dbReference type="PROSITE" id="PS50011">
    <property type="entry name" value="PROTEIN_KINASE_DOM"/>
    <property type="match status" value="1"/>
</dbReference>
<dbReference type="EC" id="2.7.11.30" evidence="3"/>
<dbReference type="InterPro" id="IPR000719">
    <property type="entry name" value="Prot_kinase_dom"/>
</dbReference>
<evidence type="ECO:0000256" key="15">
    <source>
        <dbReference type="SAM" id="MobiDB-lite"/>
    </source>
</evidence>
<evidence type="ECO:0000256" key="12">
    <source>
        <dbReference type="ARBA" id="ARBA00023136"/>
    </source>
</evidence>
<evidence type="ECO:0000313" key="20">
    <source>
        <dbReference type="EMBL" id="UMM29684.1"/>
    </source>
</evidence>
<evidence type="ECO:0000256" key="14">
    <source>
        <dbReference type="PROSITE-ProRule" id="PRU10141"/>
    </source>
</evidence>
<evidence type="ECO:0000256" key="1">
    <source>
        <dbReference type="ARBA" id="ARBA00004479"/>
    </source>
</evidence>
<dbReference type="InterPro" id="IPR008271">
    <property type="entry name" value="Ser/Thr_kinase_AS"/>
</dbReference>
<dbReference type="EMBL" id="CP092623">
    <property type="protein sequence ID" value="UMM29684.1"/>
    <property type="molecule type" value="Genomic_DNA"/>
</dbReference>
<dbReference type="GO" id="GO:0005524">
    <property type="term" value="F:ATP binding"/>
    <property type="evidence" value="ECO:0007669"/>
    <property type="project" value="UniProtKB-UniRule"/>
</dbReference>
<dbReference type="FunFam" id="1.10.510.10:FF:000304">
    <property type="entry name" value="Receptor protein serine/threonine kinase"/>
    <property type="match status" value="1"/>
</dbReference>
<evidence type="ECO:0000256" key="11">
    <source>
        <dbReference type="ARBA" id="ARBA00022989"/>
    </source>
</evidence>
<gene>
    <name evidence="19" type="ORF">L3Y34_004824</name>
    <name evidence="20" type="ORF">L5515_011923</name>
</gene>
<comment type="similarity">
    <text evidence="2">Belongs to the protein kinase superfamily. TKL Ser/Thr protein kinase family. TGFB receptor subfamily.</text>
</comment>
<keyword evidence="6 16" id="KW-0812">Transmembrane</keyword>
<dbReference type="SMART" id="SM00220">
    <property type="entry name" value="S_TKc"/>
    <property type="match status" value="1"/>
</dbReference>
<evidence type="ECO:0000256" key="4">
    <source>
        <dbReference type="ARBA" id="ARBA00022527"/>
    </source>
</evidence>
<evidence type="ECO:0000256" key="3">
    <source>
        <dbReference type="ARBA" id="ARBA00012401"/>
    </source>
</evidence>
<keyword evidence="4" id="KW-0723">Serine/threonine-protein kinase</keyword>
<dbReference type="GO" id="GO:0016020">
    <property type="term" value="C:membrane"/>
    <property type="evidence" value="ECO:0007669"/>
    <property type="project" value="UniProtKB-SubCell"/>
</dbReference>
<evidence type="ECO:0000256" key="9">
    <source>
        <dbReference type="ARBA" id="ARBA00022777"/>
    </source>
</evidence>
<feature type="region of interest" description="Disordered" evidence="15">
    <location>
        <begin position="607"/>
        <end position="630"/>
    </location>
</feature>
<evidence type="ECO:0000256" key="7">
    <source>
        <dbReference type="ARBA" id="ARBA00022729"/>
    </source>
</evidence>
<keyword evidence="5" id="KW-0808">Transferase</keyword>
<evidence type="ECO:0000259" key="18">
    <source>
        <dbReference type="PROSITE" id="PS50011"/>
    </source>
</evidence>
<dbReference type="Gene3D" id="1.10.510.10">
    <property type="entry name" value="Transferase(Phosphotransferase) domain 1"/>
    <property type="match status" value="1"/>
</dbReference>
<evidence type="ECO:0000313" key="19">
    <source>
        <dbReference type="EMBL" id="ULT96499.1"/>
    </source>
</evidence>
<keyword evidence="11 16" id="KW-1133">Transmembrane helix</keyword>
<dbReference type="InterPro" id="IPR017441">
    <property type="entry name" value="Protein_kinase_ATP_BS"/>
</dbReference>
<evidence type="ECO:0000313" key="22">
    <source>
        <dbReference type="Proteomes" id="UP000829354"/>
    </source>
</evidence>
<keyword evidence="7 17" id="KW-0732">Signal</keyword>
<reference evidence="20 22" key="1">
    <citation type="submission" date="2022-04" db="EMBL/GenBank/DDBJ databases">
        <title>Chromosome-level reference genomes for two strains of Caenorhabditis briggsae: an improved platform for comparative genomics.</title>
        <authorList>
            <person name="Stevens L."/>
            <person name="Andersen E."/>
        </authorList>
    </citation>
    <scope>NUCLEOTIDE SEQUENCE [LARGE SCALE GENOMIC DNA]</scope>
    <source>
        <strain evidence="20">VX34</strain>
        <tissue evidence="20">Whole-organism</tissue>
    </source>
</reference>
<evidence type="ECO:0000256" key="17">
    <source>
        <dbReference type="SAM" id="SignalP"/>
    </source>
</evidence>
<feature type="domain" description="Protein kinase" evidence="18">
    <location>
        <begin position="286"/>
        <end position="582"/>
    </location>
</feature>
<comment type="subcellular location">
    <subcellularLocation>
        <location evidence="1">Membrane</location>
        <topology evidence="1">Single-pass type I membrane protein</topology>
    </subcellularLocation>
</comment>
<sequence>MRMHHFLFWLFAFAGVSTFDHDLQGRTNTFIKERLIPVLRERNVRNTNFNRIKICLCSSDAGCTARTKGYIPNIGDGLNASEKALYKNACYTDGNCYQNQQTGSHHDFGCIDSSSKTDETDFHNTASQVCLNITTGDRRSSWVCCDDTNFCSNQTMIVLPDSSPVALGSLKFITIAVVVVFVVIAAIIIVSNRGWFVEYARTQVPMLVKEEKLNKVNDIETNNHYQSSESFSCDAPSTVLTTLPGFPDPFKMLPMAFQDMLSFLGGSSGTGNCEIELAPASFAKKIMIENQVGFGRFGVVYRATYKHESVAIKVFNESNESSFATELHILNNKLNHPQVLRLIGDDRTDHLLGVRTWIVTEFHEKGSLHEFLDRNTIDMERYFNLMYSAAAGLSYLHDTAPGKSTEEYKPEIAHRDIKTRNILVKNDFTCVWADFGLALAKPANGAKLPENIVKNYKCGTVRYLAPEILNSTMQSSEFESYKMADMYSFALVMWETLCRVEHEGITPKDPSSVLPYGEYTPRDPTDAQMIDVVYKRKLRPTVDQLWTKNKDYKGIMDIISIGWSNNPTARYTANSLQTKLFYRKKDFTAKNEALKKKMAMLAAQAPFPPPPPAPQPTVSQPYTNQNEESIPMGTIRTNNRVRDSVEQPIINKFGVVDETQEALIPLV</sequence>
<feature type="compositionally biased region" description="Polar residues" evidence="15">
    <location>
        <begin position="617"/>
        <end position="628"/>
    </location>
</feature>
<dbReference type="SUPFAM" id="SSF56112">
    <property type="entry name" value="Protein kinase-like (PK-like)"/>
    <property type="match status" value="1"/>
</dbReference>
<proteinExistence type="inferred from homology"/>
<evidence type="ECO:0000256" key="16">
    <source>
        <dbReference type="SAM" id="Phobius"/>
    </source>
</evidence>
<evidence type="ECO:0000256" key="2">
    <source>
        <dbReference type="ARBA" id="ARBA00009605"/>
    </source>
</evidence>
<keyword evidence="9" id="KW-0418">Kinase</keyword>
<feature type="signal peptide" evidence="17">
    <location>
        <begin position="1"/>
        <end position="18"/>
    </location>
</feature>
<organism evidence="20 22">
    <name type="scientific">Caenorhabditis briggsae</name>
    <dbReference type="NCBI Taxonomy" id="6238"/>
    <lineage>
        <taxon>Eukaryota</taxon>
        <taxon>Metazoa</taxon>
        <taxon>Ecdysozoa</taxon>
        <taxon>Nematoda</taxon>
        <taxon>Chromadorea</taxon>
        <taxon>Rhabditida</taxon>
        <taxon>Rhabditina</taxon>
        <taxon>Rhabditomorpha</taxon>
        <taxon>Rhabditoidea</taxon>
        <taxon>Rhabditidae</taxon>
        <taxon>Peloderinae</taxon>
        <taxon>Caenorhabditis</taxon>
    </lineage>
</organism>
<keyword evidence="8 14" id="KW-0547">Nucleotide-binding</keyword>
<dbReference type="EMBL" id="CP090894">
    <property type="protein sequence ID" value="ULT96499.1"/>
    <property type="molecule type" value="Genomic_DNA"/>
</dbReference>
<feature type="transmembrane region" description="Helical" evidence="16">
    <location>
        <begin position="172"/>
        <end position="191"/>
    </location>
</feature>
<evidence type="ECO:0000313" key="21">
    <source>
        <dbReference type="Proteomes" id="UP000827892"/>
    </source>
</evidence>
<keyword evidence="10 14" id="KW-0067">ATP-binding</keyword>
<dbReference type="PANTHER" id="PTHR23255:SF105">
    <property type="entry name" value="CELL SURFACE RECEPTOR DAF-1"/>
    <property type="match status" value="1"/>
</dbReference>
<evidence type="ECO:0000256" key="13">
    <source>
        <dbReference type="ARBA" id="ARBA00023170"/>
    </source>
</evidence>
<name>A0AAE9EYV0_CAEBR</name>
<dbReference type="InterPro" id="IPR001245">
    <property type="entry name" value="Ser-Thr/Tyr_kinase_cat_dom"/>
</dbReference>